<dbReference type="GO" id="GO:1990281">
    <property type="term" value="C:efflux pump complex"/>
    <property type="evidence" value="ECO:0007669"/>
    <property type="project" value="TreeGrafter"/>
</dbReference>
<gene>
    <name evidence="6" type="ORF">SpAn4DRAFT_0028</name>
</gene>
<feature type="coiled-coil region" evidence="2">
    <location>
        <begin position="123"/>
        <end position="174"/>
    </location>
</feature>
<dbReference type="Gene3D" id="1.10.287.470">
    <property type="entry name" value="Helix hairpin bin"/>
    <property type="match status" value="1"/>
</dbReference>
<evidence type="ECO:0000256" key="2">
    <source>
        <dbReference type="SAM" id="Coils"/>
    </source>
</evidence>
<sequence length="377" mass="40728">MQSMKLVSYLKTISKMKLFYVLAALTLCIAGIFFWKTQSPPAVTVETIPLVRTAVVGAAGELKSYTYAGEVRGRYESQLAFQVAGKIIKRNVQLGSVVNAGDVLLEIDPKDLKQTVNSSSAQVRSAESQLKLTESNLQRYRQLYSQNAISQAQLDQYENAYEVAQAAVQQAAAQYGQSSNQLDYCQLCADTAGVISGINAEAGQVVSAGQTIVTIVQNGEREVEISVPENRIKELRTASQLTISFWALPDLKANGKVREIAPMAASTTRTYQVRISILNPPPEIKLGMTAAVSLTSAGEQNVNLTSIPLAAIYQTNDLPGVWVVTDHTAHLRPVQIGGLSNNQVQVTGLLPGEIIITAGVHKLREGQKVRLSAGDKL</sequence>
<dbReference type="Proteomes" id="UP000049855">
    <property type="component" value="Unassembled WGS sequence"/>
</dbReference>
<dbReference type="NCBIfam" id="TIGR01730">
    <property type="entry name" value="RND_mfp"/>
    <property type="match status" value="1"/>
</dbReference>
<dbReference type="EMBL" id="CTRP01000014">
    <property type="protein sequence ID" value="CQR73566.1"/>
    <property type="molecule type" value="Genomic_DNA"/>
</dbReference>
<dbReference type="GO" id="GO:0015562">
    <property type="term" value="F:efflux transmembrane transporter activity"/>
    <property type="evidence" value="ECO:0007669"/>
    <property type="project" value="TreeGrafter"/>
</dbReference>
<feature type="domain" description="Multidrug resistance protein MdtA-like barrel-sandwich hybrid" evidence="4">
    <location>
        <begin position="81"/>
        <end position="216"/>
    </location>
</feature>
<dbReference type="InterPro" id="IPR058792">
    <property type="entry name" value="Beta-barrel_RND_2"/>
</dbReference>
<accession>A0A0U1L1K8</accession>
<dbReference type="PANTHER" id="PTHR30469:SF15">
    <property type="entry name" value="HLYD FAMILY OF SECRETION PROTEINS"/>
    <property type="match status" value="1"/>
</dbReference>
<protein>
    <submittedName>
        <fullName evidence="6">Probable Co/Zn/Cd efflux system membrane fusion protein</fullName>
    </submittedName>
</protein>
<dbReference type="Gene3D" id="2.40.30.170">
    <property type="match status" value="1"/>
</dbReference>
<evidence type="ECO:0000313" key="6">
    <source>
        <dbReference type="EMBL" id="CQR73566.1"/>
    </source>
</evidence>
<dbReference type="Pfam" id="PF25954">
    <property type="entry name" value="Beta-barrel_RND_2"/>
    <property type="match status" value="1"/>
</dbReference>
<feature type="domain" description="CusB-like beta-barrel" evidence="5">
    <location>
        <begin position="223"/>
        <end position="297"/>
    </location>
</feature>
<dbReference type="AlphaFoldDB" id="A0A0U1L1K8"/>
<proteinExistence type="inferred from homology"/>
<dbReference type="PANTHER" id="PTHR30469">
    <property type="entry name" value="MULTIDRUG RESISTANCE PROTEIN MDTA"/>
    <property type="match status" value="1"/>
</dbReference>
<evidence type="ECO:0000259" key="5">
    <source>
        <dbReference type="Pfam" id="PF25954"/>
    </source>
</evidence>
<dbReference type="Pfam" id="PF25876">
    <property type="entry name" value="HH_MFP_RND"/>
    <property type="match status" value="1"/>
</dbReference>
<dbReference type="Pfam" id="PF25917">
    <property type="entry name" value="BSH_RND"/>
    <property type="match status" value="1"/>
</dbReference>
<feature type="domain" description="Multidrug resistance protein MdtA-like alpha-helical hairpin" evidence="3">
    <location>
        <begin position="117"/>
        <end position="184"/>
    </location>
</feature>
<evidence type="ECO:0000313" key="7">
    <source>
        <dbReference type="Proteomes" id="UP000049855"/>
    </source>
</evidence>
<name>A0A0U1L1K8_9FIRM</name>
<evidence type="ECO:0000259" key="3">
    <source>
        <dbReference type="Pfam" id="PF25876"/>
    </source>
</evidence>
<dbReference type="InterPro" id="IPR006143">
    <property type="entry name" value="RND_pump_MFP"/>
</dbReference>
<dbReference type="Gene3D" id="2.40.420.20">
    <property type="match status" value="1"/>
</dbReference>
<keyword evidence="2" id="KW-0175">Coiled coil</keyword>
<dbReference type="InterPro" id="IPR058625">
    <property type="entry name" value="MdtA-like_BSH"/>
</dbReference>
<dbReference type="Gene3D" id="2.40.50.100">
    <property type="match status" value="1"/>
</dbReference>
<dbReference type="InterPro" id="IPR058624">
    <property type="entry name" value="MdtA-like_HH"/>
</dbReference>
<comment type="similarity">
    <text evidence="1">Belongs to the membrane fusion protein (MFP) (TC 8.A.1) family.</text>
</comment>
<evidence type="ECO:0000256" key="1">
    <source>
        <dbReference type="ARBA" id="ARBA00009477"/>
    </source>
</evidence>
<keyword evidence="7" id="KW-1185">Reference proteome</keyword>
<dbReference type="SUPFAM" id="SSF111369">
    <property type="entry name" value="HlyD-like secretion proteins"/>
    <property type="match status" value="1"/>
</dbReference>
<evidence type="ECO:0000259" key="4">
    <source>
        <dbReference type="Pfam" id="PF25917"/>
    </source>
</evidence>
<reference evidence="7" key="1">
    <citation type="submission" date="2015-03" db="EMBL/GenBank/DDBJ databases">
        <authorList>
            <person name="Nijsse Bart"/>
        </authorList>
    </citation>
    <scope>NUCLEOTIDE SEQUENCE [LARGE SCALE GENOMIC DNA]</scope>
</reference>
<organism evidence="6 7">
    <name type="scientific">Sporomusa ovata</name>
    <dbReference type="NCBI Taxonomy" id="2378"/>
    <lineage>
        <taxon>Bacteria</taxon>
        <taxon>Bacillati</taxon>
        <taxon>Bacillota</taxon>
        <taxon>Negativicutes</taxon>
        <taxon>Selenomonadales</taxon>
        <taxon>Sporomusaceae</taxon>
        <taxon>Sporomusa</taxon>
    </lineage>
</organism>